<proteinExistence type="predicted"/>
<feature type="region of interest" description="Disordered" evidence="1">
    <location>
        <begin position="145"/>
        <end position="189"/>
    </location>
</feature>
<name>A0AA39VA72_ACESA</name>
<evidence type="ECO:0000313" key="2">
    <source>
        <dbReference type="EMBL" id="KAK0571960.1"/>
    </source>
</evidence>
<gene>
    <name evidence="2" type="ORF">LWI29_024014</name>
</gene>
<accession>A0AA39VA72</accession>
<dbReference type="AlphaFoldDB" id="A0AA39VA72"/>
<sequence>MEPVTETFCFSAQQTPRSDGIEGLGANLGIGISSKRARADNDSSGRTDFDMDNLRKEGNGISGSCFEILSEEVEASNCEDTVVSDTKYQEGIYSIGKNALDEITNISRKQANKAGKGIKKSNKKIDKLGIKKTGSQCAVSFSVGGSSKNGLSQDQFSPLLNNETEGQESMNGSRSFQKEDSEVGTNCEAVRTDSSKLGVQNTAEMHIDRFDAVASNLEEVMATISE</sequence>
<dbReference type="EMBL" id="JAUESC010000388">
    <property type="protein sequence ID" value="KAK0571960.1"/>
    <property type="molecule type" value="Genomic_DNA"/>
</dbReference>
<feature type="compositionally biased region" description="Polar residues" evidence="1">
    <location>
        <begin position="145"/>
        <end position="175"/>
    </location>
</feature>
<dbReference type="Proteomes" id="UP001168877">
    <property type="component" value="Unassembled WGS sequence"/>
</dbReference>
<evidence type="ECO:0000256" key="1">
    <source>
        <dbReference type="SAM" id="MobiDB-lite"/>
    </source>
</evidence>
<protein>
    <submittedName>
        <fullName evidence="2">Uncharacterized protein</fullName>
    </submittedName>
</protein>
<organism evidence="2 3">
    <name type="scientific">Acer saccharum</name>
    <name type="common">Sugar maple</name>
    <dbReference type="NCBI Taxonomy" id="4024"/>
    <lineage>
        <taxon>Eukaryota</taxon>
        <taxon>Viridiplantae</taxon>
        <taxon>Streptophyta</taxon>
        <taxon>Embryophyta</taxon>
        <taxon>Tracheophyta</taxon>
        <taxon>Spermatophyta</taxon>
        <taxon>Magnoliopsida</taxon>
        <taxon>eudicotyledons</taxon>
        <taxon>Gunneridae</taxon>
        <taxon>Pentapetalae</taxon>
        <taxon>rosids</taxon>
        <taxon>malvids</taxon>
        <taxon>Sapindales</taxon>
        <taxon>Sapindaceae</taxon>
        <taxon>Hippocastanoideae</taxon>
        <taxon>Acereae</taxon>
        <taxon>Acer</taxon>
    </lineage>
</organism>
<comment type="caution">
    <text evidence="2">The sequence shown here is derived from an EMBL/GenBank/DDBJ whole genome shotgun (WGS) entry which is preliminary data.</text>
</comment>
<keyword evidence="3" id="KW-1185">Reference proteome</keyword>
<reference evidence="2" key="2">
    <citation type="submission" date="2023-06" db="EMBL/GenBank/DDBJ databases">
        <authorList>
            <person name="Swenson N.G."/>
            <person name="Wegrzyn J.L."/>
            <person name="Mcevoy S.L."/>
        </authorList>
    </citation>
    <scope>NUCLEOTIDE SEQUENCE</scope>
    <source>
        <strain evidence="2">NS2018</strain>
        <tissue evidence="2">Leaf</tissue>
    </source>
</reference>
<reference evidence="2" key="1">
    <citation type="journal article" date="2022" name="Plant J.">
        <title>Strategies of tolerance reflected in two North American maple genomes.</title>
        <authorList>
            <person name="McEvoy S.L."/>
            <person name="Sezen U.U."/>
            <person name="Trouern-Trend A."/>
            <person name="McMahon S.M."/>
            <person name="Schaberg P.G."/>
            <person name="Yang J."/>
            <person name="Wegrzyn J.L."/>
            <person name="Swenson N.G."/>
        </authorList>
    </citation>
    <scope>NUCLEOTIDE SEQUENCE</scope>
    <source>
        <strain evidence="2">NS2018</strain>
    </source>
</reference>
<evidence type="ECO:0000313" key="3">
    <source>
        <dbReference type="Proteomes" id="UP001168877"/>
    </source>
</evidence>